<evidence type="ECO:0000256" key="5">
    <source>
        <dbReference type="ARBA" id="ARBA00023124"/>
    </source>
</evidence>
<evidence type="ECO:0000256" key="7">
    <source>
        <dbReference type="ARBA" id="ARBA00023239"/>
    </source>
</evidence>
<dbReference type="EC" id="3.4.-.-" evidence="8"/>
<evidence type="ECO:0000313" key="10">
    <source>
        <dbReference type="Proteomes" id="UP000323856"/>
    </source>
</evidence>
<evidence type="ECO:0000256" key="3">
    <source>
        <dbReference type="ARBA" id="ARBA00022763"/>
    </source>
</evidence>
<evidence type="ECO:0000256" key="1">
    <source>
        <dbReference type="ARBA" id="ARBA00008136"/>
    </source>
</evidence>
<dbReference type="GO" id="GO:0006508">
    <property type="term" value="P:proteolysis"/>
    <property type="evidence" value="ECO:0007669"/>
    <property type="project" value="UniProtKB-KW"/>
</dbReference>
<evidence type="ECO:0000313" key="9">
    <source>
        <dbReference type="EMBL" id="KAA0972770.1"/>
    </source>
</evidence>
<dbReference type="Proteomes" id="UP000323856">
    <property type="component" value="Unassembled WGS sequence"/>
</dbReference>
<keyword evidence="5" id="KW-0190">Covalent protein-DNA linkage</keyword>
<evidence type="ECO:0000256" key="8">
    <source>
        <dbReference type="RuleBase" id="RU364100"/>
    </source>
</evidence>
<dbReference type="AlphaFoldDB" id="A0A5B0E4V5"/>
<keyword evidence="7" id="KW-0456">Lyase</keyword>
<dbReference type="GO" id="GO:0008233">
    <property type="term" value="F:peptidase activity"/>
    <property type="evidence" value="ECO:0007669"/>
    <property type="project" value="UniProtKB-KW"/>
</dbReference>
<gene>
    <name evidence="9" type="ORF">FQ154_20340</name>
</gene>
<keyword evidence="6" id="KW-0238">DNA-binding</keyword>
<dbReference type="GO" id="GO:0106300">
    <property type="term" value="P:protein-DNA covalent cross-linking repair"/>
    <property type="evidence" value="ECO:0007669"/>
    <property type="project" value="InterPro"/>
</dbReference>
<dbReference type="EMBL" id="VOBL01000043">
    <property type="protein sequence ID" value="KAA0972770.1"/>
    <property type="molecule type" value="Genomic_DNA"/>
</dbReference>
<evidence type="ECO:0000256" key="6">
    <source>
        <dbReference type="ARBA" id="ARBA00023125"/>
    </source>
</evidence>
<protein>
    <recommendedName>
        <fullName evidence="8">Abasic site processing protein</fullName>
        <ecNumber evidence="8">3.4.-.-</ecNumber>
    </recommendedName>
</protein>
<dbReference type="InterPro" id="IPR036590">
    <property type="entry name" value="SRAP-like"/>
</dbReference>
<keyword evidence="4 8" id="KW-0378">Hydrolase</keyword>
<comment type="caution">
    <text evidence="9">The sequence shown here is derived from an EMBL/GenBank/DDBJ whole genome shotgun (WGS) entry which is preliminary data.</text>
</comment>
<reference evidence="9 10" key="1">
    <citation type="submission" date="2019-07" db="EMBL/GenBank/DDBJ databases">
        <title>Analysis of the biochemical properties, biological activity and biotechnological potential of siderophores and biosurfactants produced by Antarctic psychrotolerant bacteria.</title>
        <authorList>
            <person name="Styczynski M."/>
            <person name="Krucon T."/>
            <person name="Decewicz P."/>
            <person name="Dziewit L."/>
        </authorList>
    </citation>
    <scope>NUCLEOTIDE SEQUENCE [LARGE SCALE GENOMIC DNA]</scope>
    <source>
        <strain evidence="9 10">ANT_H27</strain>
    </source>
</reference>
<dbReference type="OrthoDB" id="9782620at2"/>
<name>A0A5B0E4V5_9MICC</name>
<keyword evidence="2 8" id="KW-0645">Protease</keyword>
<dbReference type="GO" id="GO:0003697">
    <property type="term" value="F:single-stranded DNA binding"/>
    <property type="evidence" value="ECO:0007669"/>
    <property type="project" value="InterPro"/>
</dbReference>
<organism evidence="9 10">
    <name type="scientific">Paeniglutamicibacter gangotriensis</name>
    <dbReference type="NCBI Taxonomy" id="254787"/>
    <lineage>
        <taxon>Bacteria</taxon>
        <taxon>Bacillati</taxon>
        <taxon>Actinomycetota</taxon>
        <taxon>Actinomycetes</taxon>
        <taxon>Micrococcales</taxon>
        <taxon>Micrococcaceae</taxon>
        <taxon>Paeniglutamicibacter</taxon>
    </lineage>
</organism>
<dbReference type="PANTHER" id="PTHR13604:SF0">
    <property type="entry name" value="ABASIC SITE PROCESSING PROTEIN HMCES"/>
    <property type="match status" value="1"/>
</dbReference>
<evidence type="ECO:0000256" key="2">
    <source>
        <dbReference type="ARBA" id="ARBA00022670"/>
    </source>
</evidence>
<keyword evidence="3" id="KW-0227">DNA damage</keyword>
<dbReference type="RefSeq" id="WP_149621143.1">
    <property type="nucleotide sequence ID" value="NZ_VOBL01000043.1"/>
</dbReference>
<dbReference type="InterPro" id="IPR003738">
    <property type="entry name" value="SRAP"/>
</dbReference>
<proteinExistence type="inferred from homology"/>
<sequence>MCGRYVMAKAIGDLVAEAEAEADANLELRQSWNVAPTTDVPIVLERIIDDAVHRQVHVAKWGLVPVWAKDSAVGVRAFNARSETVTEKPTFRSAVKARRCAVPAEGYYEWLAGDTPKAKKRPFYVHPADESLIFFAGLYEWWKDPSKGDGDPEQWLLSTTILTCPSPAADAKPPVLRQLHGLHDRLPIPLSKDAMAEWLDPKDKNAVDLVEMVRADAAEVASDWELREVDAAVGNVRNDGPELIEAHSGLF</sequence>
<dbReference type="Gene3D" id="3.90.1680.10">
    <property type="entry name" value="SOS response associated peptidase-like"/>
    <property type="match status" value="1"/>
</dbReference>
<comment type="similarity">
    <text evidence="1 8">Belongs to the SOS response-associated peptidase family.</text>
</comment>
<dbReference type="SUPFAM" id="SSF143081">
    <property type="entry name" value="BB1717-like"/>
    <property type="match status" value="1"/>
</dbReference>
<evidence type="ECO:0000256" key="4">
    <source>
        <dbReference type="ARBA" id="ARBA00022801"/>
    </source>
</evidence>
<accession>A0A5B0E4V5</accession>
<dbReference type="PANTHER" id="PTHR13604">
    <property type="entry name" value="DC12-RELATED"/>
    <property type="match status" value="1"/>
</dbReference>
<dbReference type="GO" id="GO:0016829">
    <property type="term" value="F:lyase activity"/>
    <property type="evidence" value="ECO:0007669"/>
    <property type="project" value="UniProtKB-KW"/>
</dbReference>
<dbReference type="Pfam" id="PF02586">
    <property type="entry name" value="SRAP"/>
    <property type="match status" value="1"/>
</dbReference>